<reference evidence="4" key="1">
    <citation type="submission" date="2019-11" db="EMBL/GenBank/DDBJ databases">
        <authorList>
            <person name="Liu Y."/>
            <person name="Hou J."/>
            <person name="Li T.-Q."/>
            <person name="Guan C.-H."/>
            <person name="Wu X."/>
            <person name="Wu H.-Z."/>
            <person name="Ling F."/>
            <person name="Zhang R."/>
            <person name="Shi X.-G."/>
            <person name="Ren J.-P."/>
            <person name="Chen E.-F."/>
            <person name="Sun J.-M."/>
        </authorList>
    </citation>
    <scope>NUCLEOTIDE SEQUENCE</scope>
    <source>
        <strain evidence="4">Adult_tree_wgs_1</strain>
        <tissue evidence="4">Leaves</tissue>
    </source>
</reference>
<comment type="caution">
    <text evidence="4">The sequence shown here is derived from an EMBL/GenBank/DDBJ whole genome shotgun (WGS) entry which is preliminary data.</text>
</comment>
<dbReference type="GO" id="GO:0009451">
    <property type="term" value="P:RNA modification"/>
    <property type="evidence" value="ECO:0007669"/>
    <property type="project" value="InterPro"/>
</dbReference>
<organism evidence="4 5">
    <name type="scientific">Rhododendron simsii</name>
    <name type="common">Sims's rhododendron</name>
    <dbReference type="NCBI Taxonomy" id="118357"/>
    <lineage>
        <taxon>Eukaryota</taxon>
        <taxon>Viridiplantae</taxon>
        <taxon>Streptophyta</taxon>
        <taxon>Embryophyta</taxon>
        <taxon>Tracheophyta</taxon>
        <taxon>Spermatophyta</taxon>
        <taxon>Magnoliopsida</taxon>
        <taxon>eudicotyledons</taxon>
        <taxon>Gunneridae</taxon>
        <taxon>Pentapetalae</taxon>
        <taxon>asterids</taxon>
        <taxon>Ericales</taxon>
        <taxon>Ericaceae</taxon>
        <taxon>Ericoideae</taxon>
        <taxon>Rhodoreae</taxon>
        <taxon>Rhododendron</taxon>
    </lineage>
</organism>
<dbReference type="PANTHER" id="PTHR47926:SF522">
    <property type="entry name" value="TETRATRICOPEPTIDE REPEAT-LIKE SUPERFAMILY PROTEIN"/>
    <property type="match status" value="1"/>
</dbReference>
<keyword evidence="3" id="KW-1133">Transmembrane helix</keyword>
<accession>A0A834H662</accession>
<dbReference type="NCBIfam" id="TIGR00756">
    <property type="entry name" value="PPR"/>
    <property type="match status" value="1"/>
</dbReference>
<dbReference type="PANTHER" id="PTHR47926">
    <property type="entry name" value="PENTATRICOPEPTIDE REPEAT-CONTAINING PROTEIN"/>
    <property type="match status" value="1"/>
</dbReference>
<dbReference type="InterPro" id="IPR002885">
    <property type="entry name" value="PPR_rpt"/>
</dbReference>
<proteinExistence type="predicted"/>
<keyword evidence="3" id="KW-0812">Transmembrane</keyword>
<protein>
    <recommendedName>
        <fullName evidence="6">Pentatricopeptide repeat-containing protein</fullName>
    </recommendedName>
</protein>
<evidence type="ECO:0000313" key="4">
    <source>
        <dbReference type="EMBL" id="KAF7147829.1"/>
    </source>
</evidence>
<dbReference type="Gene3D" id="1.25.40.10">
    <property type="entry name" value="Tetratricopeptide repeat domain"/>
    <property type="match status" value="1"/>
</dbReference>
<name>A0A834H662_RHOSS</name>
<evidence type="ECO:0000256" key="1">
    <source>
        <dbReference type="ARBA" id="ARBA00022737"/>
    </source>
</evidence>
<dbReference type="EMBL" id="WJXA01000003">
    <property type="protein sequence ID" value="KAF7147829.1"/>
    <property type="molecule type" value="Genomic_DNA"/>
</dbReference>
<evidence type="ECO:0000313" key="5">
    <source>
        <dbReference type="Proteomes" id="UP000626092"/>
    </source>
</evidence>
<feature type="transmembrane region" description="Helical" evidence="3">
    <location>
        <begin position="129"/>
        <end position="148"/>
    </location>
</feature>
<dbReference type="OrthoDB" id="1748324at2759"/>
<dbReference type="GO" id="GO:0003723">
    <property type="term" value="F:RNA binding"/>
    <property type="evidence" value="ECO:0007669"/>
    <property type="project" value="InterPro"/>
</dbReference>
<feature type="repeat" description="PPR" evidence="2">
    <location>
        <begin position="15"/>
        <end position="49"/>
    </location>
</feature>
<sequence>MEAALQVFTEMEHLNVVSWTSVVTGLSEHGFAKRALQMFQEMDDAGIKPNDIIDIAILSACSYVGMIDEGWKHFYSMYKEHRISSRIWHHSCMVDFLGRPGFFEEAKQLIVSMSSTAKVLVWCTLLGDWYIFLSNLCAFIVPWVNGVAEIRKSMKKRKLGEEAAASV</sequence>
<dbReference type="PROSITE" id="PS51375">
    <property type="entry name" value="PPR"/>
    <property type="match status" value="1"/>
</dbReference>
<keyword evidence="5" id="KW-1185">Reference proteome</keyword>
<keyword evidence="1" id="KW-0677">Repeat</keyword>
<keyword evidence="3" id="KW-0472">Membrane</keyword>
<evidence type="ECO:0008006" key="6">
    <source>
        <dbReference type="Google" id="ProtNLM"/>
    </source>
</evidence>
<evidence type="ECO:0000256" key="2">
    <source>
        <dbReference type="PROSITE-ProRule" id="PRU00708"/>
    </source>
</evidence>
<dbReference type="Pfam" id="PF01535">
    <property type="entry name" value="PPR"/>
    <property type="match status" value="1"/>
</dbReference>
<dbReference type="AlphaFoldDB" id="A0A834H662"/>
<gene>
    <name evidence="4" type="ORF">RHSIM_Rhsim03G0203700</name>
</gene>
<dbReference type="InterPro" id="IPR011990">
    <property type="entry name" value="TPR-like_helical_dom_sf"/>
</dbReference>
<dbReference type="Proteomes" id="UP000626092">
    <property type="component" value="Unassembled WGS sequence"/>
</dbReference>
<dbReference type="InterPro" id="IPR046960">
    <property type="entry name" value="PPR_At4g14850-like_plant"/>
</dbReference>
<evidence type="ECO:0000256" key="3">
    <source>
        <dbReference type="SAM" id="Phobius"/>
    </source>
</evidence>